<comment type="caution">
    <text evidence="2">The sequence shown here is derived from an EMBL/GenBank/DDBJ whole genome shotgun (WGS) entry which is preliminary data.</text>
</comment>
<dbReference type="Proteomes" id="UP000266841">
    <property type="component" value="Unassembled WGS sequence"/>
</dbReference>
<name>K0RQ06_THAOC</name>
<evidence type="ECO:0000313" key="2">
    <source>
        <dbReference type="EMBL" id="EJK55858.1"/>
    </source>
</evidence>
<feature type="non-terminal residue" evidence="2">
    <location>
        <position position="1"/>
    </location>
</feature>
<protein>
    <submittedName>
        <fullName evidence="2">Uncharacterized protein</fullName>
    </submittedName>
</protein>
<proteinExistence type="predicted"/>
<feature type="region of interest" description="Disordered" evidence="1">
    <location>
        <begin position="1"/>
        <end position="26"/>
    </location>
</feature>
<gene>
    <name evidence="2" type="ORF">THAOC_24354</name>
</gene>
<evidence type="ECO:0000313" key="3">
    <source>
        <dbReference type="Proteomes" id="UP000266841"/>
    </source>
</evidence>
<keyword evidence="3" id="KW-1185">Reference proteome</keyword>
<reference evidence="2 3" key="1">
    <citation type="journal article" date="2012" name="Genome Biol.">
        <title>Genome and low-iron response of an oceanic diatom adapted to chronic iron limitation.</title>
        <authorList>
            <person name="Lommer M."/>
            <person name="Specht M."/>
            <person name="Roy A.S."/>
            <person name="Kraemer L."/>
            <person name="Andreson R."/>
            <person name="Gutowska M.A."/>
            <person name="Wolf J."/>
            <person name="Bergner S.V."/>
            <person name="Schilhabel M.B."/>
            <person name="Klostermeier U.C."/>
            <person name="Beiko R.G."/>
            <person name="Rosenstiel P."/>
            <person name="Hippler M."/>
            <person name="Laroche J."/>
        </authorList>
    </citation>
    <scope>NUCLEOTIDE SEQUENCE [LARGE SCALE GENOMIC DNA]</scope>
    <source>
        <strain evidence="2 3">CCMP1005</strain>
    </source>
</reference>
<feature type="compositionally biased region" description="Basic and acidic residues" evidence="1">
    <location>
        <begin position="76"/>
        <end position="90"/>
    </location>
</feature>
<sequence>PRYGQLQGKDLNHERNCSSSGRPMRQPNWFQVLGGTLSQRRLARGAWTLRIGQPATWTHGRGRYNFSALTMPQCGERPHRTFKESDEHRKNGSPKIEAWKYDDAPSLLPLPRRATTQTGSAWIRPDPPDEMSPTLQREPRHCVQPHRLKTWVHKISFRL</sequence>
<accession>K0RQ06</accession>
<organism evidence="2 3">
    <name type="scientific">Thalassiosira oceanica</name>
    <name type="common">Marine diatom</name>
    <dbReference type="NCBI Taxonomy" id="159749"/>
    <lineage>
        <taxon>Eukaryota</taxon>
        <taxon>Sar</taxon>
        <taxon>Stramenopiles</taxon>
        <taxon>Ochrophyta</taxon>
        <taxon>Bacillariophyta</taxon>
        <taxon>Coscinodiscophyceae</taxon>
        <taxon>Thalassiosirophycidae</taxon>
        <taxon>Thalassiosirales</taxon>
        <taxon>Thalassiosiraceae</taxon>
        <taxon>Thalassiosira</taxon>
    </lineage>
</organism>
<evidence type="ECO:0000256" key="1">
    <source>
        <dbReference type="SAM" id="MobiDB-lite"/>
    </source>
</evidence>
<dbReference type="AlphaFoldDB" id="K0RQ06"/>
<feature type="region of interest" description="Disordered" evidence="1">
    <location>
        <begin position="76"/>
        <end position="96"/>
    </location>
</feature>
<feature type="region of interest" description="Disordered" evidence="1">
    <location>
        <begin position="115"/>
        <end position="139"/>
    </location>
</feature>
<dbReference type="EMBL" id="AGNL01033058">
    <property type="protein sequence ID" value="EJK55858.1"/>
    <property type="molecule type" value="Genomic_DNA"/>
</dbReference>